<dbReference type="OrthoDB" id="5348684at2"/>
<organism evidence="2 3">
    <name type="scientific">Arcobacter nitrofigilis (strain ATCC 33309 / DSM 7299 / CCUG 15893 / LMG 7604 / NCTC 12251 / CI)</name>
    <name type="common">Campylobacter nitrofigilis</name>
    <dbReference type="NCBI Taxonomy" id="572480"/>
    <lineage>
        <taxon>Bacteria</taxon>
        <taxon>Pseudomonadati</taxon>
        <taxon>Campylobacterota</taxon>
        <taxon>Epsilonproteobacteria</taxon>
        <taxon>Campylobacterales</taxon>
        <taxon>Arcobacteraceae</taxon>
        <taxon>Arcobacter</taxon>
    </lineage>
</organism>
<evidence type="ECO:0000313" key="3">
    <source>
        <dbReference type="Proteomes" id="UP000000939"/>
    </source>
</evidence>
<keyword evidence="1" id="KW-1133">Transmembrane helix</keyword>
<feature type="transmembrane region" description="Helical" evidence="1">
    <location>
        <begin position="188"/>
        <end position="206"/>
    </location>
</feature>
<proteinExistence type="predicted"/>
<evidence type="ECO:0000256" key="1">
    <source>
        <dbReference type="SAM" id="Phobius"/>
    </source>
</evidence>
<sequence length="212" mass="23694" precursor="true">MKAFNMLKIAVLSLLFFLIPLNASINKYVLSDDVVIDPRTAQKIFEIGSEVKNKTNVNLYVYVKTDLGIDKNIPIKEKMQLIKKEETELTSMLVKPYAVLTIAVEQMHVNLLMSEKLKSIINKDDILDGYVVPLLASKDKNTLFTKISAAVLNGYSEMADDVAHANGIEKLESGIPSSGKTAGTIWKVFMYTLVILGVFLYTFAVLRSKKKK</sequence>
<evidence type="ECO:0000313" key="2">
    <source>
        <dbReference type="EMBL" id="ADG92129.1"/>
    </source>
</evidence>
<reference evidence="2 3" key="1">
    <citation type="journal article" date="2010" name="Stand. Genomic Sci.">
        <title>Complete genome sequence of Arcobacter nitrofigilis type strain (CI).</title>
        <authorList>
            <person name="Pati A."/>
            <person name="Gronow S."/>
            <person name="Lapidus A."/>
            <person name="Copeland A."/>
            <person name="Glavina Del Rio T."/>
            <person name="Nolan M."/>
            <person name="Lucas S."/>
            <person name="Tice H."/>
            <person name="Cheng J.F."/>
            <person name="Han C."/>
            <person name="Chertkov O."/>
            <person name="Bruce D."/>
            <person name="Tapia R."/>
            <person name="Goodwin L."/>
            <person name="Pitluck S."/>
            <person name="Liolios K."/>
            <person name="Ivanova N."/>
            <person name="Mavromatis K."/>
            <person name="Chen A."/>
            <person name="Palaniappan K."/>
            <person name="Land M."/>
            <person name="Hauser L."/>
            <person name="Chang Y.J."/>
            <person name="Jeffries C.D."/>
            <person name="Detter J.C."/>
            <person name="Rohde M."/>
            <person name="Goker M."/>
            <person name="Bristow J."/>
            <person name="Eisen J.A."/>
            <person name="Markowitz V."/>
            <person name="Hugenholtz P."/>
            <person name="Klenk H.P."/>
            <person name="Kyrpides N.C."/>
        </authorList>
    </citation>
    <scope>NUCLEOTIDE SEQUENCE [LARGE SCALE GENOMIC DNA]</scope>
    <source>
        <strain evidence="3">ATCC 33309 / DSM 7299 / CCUG 15893 / LMG 7604 / NCTC 12251 / CI</strain>
    </source>
</reference>
<accession>D5V5U3</accession>
<dbReference type="AlphaFoldDB" id="D5V5U3"/>
<keyword evidence="1" id="KW-0472">Membrane</keyword>
<dbReference type="Proteomes" id="UP000000939">
    <property type="component" value="Chromosome"/>
</dbReference>
<evidence type="ECO:0008006" key="4">
    <source>
        <dbReference type="Google" id="ProtNLM"/>
    </source>
</evidence>
<keyword evidence="3" id="KW-1185">Reference proteome</keyword>
<dbReference type="HOGENOM" id="CLU_103368_1_0_7"/>
<keyword evidence="1" id="KW-0812">Transmembrane</keyword>
<dbReference type="EMBL" id="CP001999">
    <property type="protein sequence ID" value="ADG92129.1"/>
    <property type="molecule type" value="Genomic_DNA"/>
</dbReference>
<protein>
    <recommendedName>
        <fullName evidence="4">TPM domain-containing protein</fullName>
    </recommendedName>
</protein>
<name>D5V5U3_ARCNC</name>
<dbReference type="eggNOG" id="ENOG50318Q0">
    <property type="taxonomic scope" value="Bacteria"/>
</dbReference>
<gene>
    <name evidence="2" type="ordered locus">Arnit_0464</name>
</gene>
<dbReference type="STRING" id="572480.Arnit_0464"/>
<dbReference type="KEGG" id="ant:Arnit_0464"/>